<name>A0AB40APE0_DIOCR</name>
<dbReference type="AlphaFoldDB" id="A0AB40APE0"/>
<dbReference type="GeneID" id="120251589"/>
<keyword evidence="8" id="KW-1185">Reference proteome</keyword>
<keyword evidence="3" id="KW-0238">DNA-binding</keyword>
<dbReference type="InterPro" id="IPR044810">
    <property type="entry name" value="WRKY_plant"/>
</dbReference>
<feature type="domain" description="WRKY" evidence="7">
    <location>
        <begin position="140"/>
        <end position="203"/>
    </location>
</feature>
<dbReference type="SUPFAM" id="SSF118290">
    <property type="entry name" value="WRKY DNA-binding domain"/>
    <property type="match status" value="1"/>
</dbReference>
<dbReference type="Gene3D" id="2.20.25.80">
    <property type="entry name" value="WRKY domain"/>
    <property type="match status" value="1"/>
</dbReference>
<dbReference type="InterPro" id="IPR036576">
    <property type="entry name" value="WRKY_dom_sf"/>
</dbReference>
<evidence type="ECO:0000256" key="3">
    <source>
        <dbReference type="ARBA" id="ARBA00023125"/>
    </source>
</evidence>
<evidence type="ECO:0000259" key="7">
    <source>
        <dbReference type="PROSITE" id="PS50811"/>
    </source>
</evidence>
<dbReference type="InterPro" id="IPR003657">
    <property type="entry name" value="WRKY_dom"/>
</dbReference>
<dbReference type="PROSITE" id="PS50811">
    <property type="entry name" value="WRKY"/>
    <property type="match status" value="1"/>
</dbReference>
<comment type="subcellular location">
    <subcellularLocation>
        <location evidence="1">Nucleus</location>
    </subcellularLocation>
</comment>
<sequence length="340" mass="38721">MVSISIKTINHPRNKTTHHIEQTSNFKQVKLSEKVKMEGDKSDQKMLLDELSRARELMRQLTVHLEHLSTSESYGTSARELMCSIEKAFSLAKLSCFSDQEKRSTSGSLQSENEQDLRDMSRKRKSLPTMTRQIQLTAEGEVSSMDDGYHWRKYGQKGILGAKHPRSYYRCTHRNTYGCSATKQMQKADTNPTVLNITYYGHHTCHQKIPTHEQQQDRFDSENSHEQHHLLSFQTELKAQDQMSSSFSFLSAPLSQAQPGIHLFSASTIDTRITESSSPTFVSQTSELKNYLNKGKNLRTSETELTEVISTATSTTNPLTVDMDFLLDPNFSFDDSNFLS</sequence>
<organism evidence="8 9">
    <name type="scientific">Dioscorea cayennensis subsp. rotundata</name>
    <name type="common">White Guinea yam</name>
    <name type="synonym">Dioscorea rotundata</name>
    <dbReference type="NCBI Taxonomy" id="55577"/>
    <lineage>
        <taxon>Eukaryota</taxon>
        <taxon>Viridiplantae</taxon>
        <taxon>Streptophyta</taxon>
        <taxon>Embryophyta</taxon>
        <taxon>Tracheophyta</taxon>
        <taxon>Spermatophyta</taxon>
        <taxon>Magnoliopsida</taxon>
        <taxon>Liliopsida</taxon>
        <taxon>Dioscoreales</taxon>
        <taxon>Dioscoreaceae</taxon>
        <taxon>Dioscorea</taxon>
    </lineage>
</organism>
<accession>A0AB40APE0</accession>
<dbReference type="SMART" id="SM00774">
    <property type="entry name" value="WRKY"/>
    <property type="match status" value="1"/>
</dbReference>
<protein>
    <submittedName>
        <fullName evidence="9">Probable WRKY transcription factor 41</fullName>
    </submittedName>
</protein>
<keyword evidence="4" id="KW-0804">Transcription</keyword>
<evidence type="ECO:0000256" key="1">
    <source>
        <dbReference type="ARBA" id="ARBA00004123"/>
    </source>
</evidence>
<evidence type="ECO:0000256" key="2">
    <source>
        <dbReference type="ARBA" id="ARBA00023015"/>
    </source>
</evidence>
<evidence type="ECO:0000256" key="4">
    <source>
        <dbReference type="ARBA" id="ARBA00023163"/>
    </source>
</evidence>
<keyword evidence="2" id="KW-0805">Transcription regulation</keyword>
<gene>
    <name evidence="9" type="primary">LOC120251589</name>
</gene>
<evidence type="ECO:0000256" key="6">
    <source>
        <dbReference type="SAM" id="MobiDB-lite"/>
    </source>
</evidence>
<feature type="region of interest" description="Disordered" evidence="6">
    <location>
        <begin position="102"/>
        <end position="130"/>
    </location>
</feature>
<evidence type="ECO:0000313" key="8">
    <source>
        <dbReference type="Proteomes" id="UP001515500"/>
    </source>
</evidence>
<reference evidence="9" key="1">
    <citation type="submission" date="2025-08" db="UniProtKB">
        <authorList>
            <consortium name="RefSeq"/>
        </authorList>
    </citation>
    <scope>IDENTIFICATION</scope>
</reference>
<dbReference type="GO" id="GO:0003700">
    <property type="term" value="F:DNA-binding transcription factor activity"/>
    <property type="evidence" value="ECO:0007669"/>
    <property type="project" value="InterPro"/>
</dbReference>
<dbReference type="GO" id="GO:0000976">
    <property type="term" value="F:transcription cis-regulatory region binding"/>
    <property type="evidence" value="ECO:0007669"/>
    <property type="project" value="TreeGrafter"/>
</dbReference>
<evidence type="ECO:0000256" key="5">
    <source>
        <dbReference type="ARBA" id="ARBA00023242"/>
    </source>
</evidence>
<dbReference type="PANTHER" id="PTHR32096:SF146">
    <property type="entry name" value="WRKY TRANSCRIPTION FACTOR 19-RELATED"/>
    <property type="match status" value="1"/>
</dbReference>
<dbReference type="Pfam" id="PF03106">
    <property type="entry name" value="WRKY"/>
    <property type="match status" value="1"/>
</dbReference>
<dbReference type="Proteomes" id="UP001515500">
    <property type="component" value="Chromosome 20"/>
</dbReference>
<dbReference type="PANTHER" id="PTHR32096">
    <property type="entry name" value="WRKY TRANSCRIPTION FACTOR 30-RELATED-RELATED"/>
    <property type="match status" value="1"/>
</dbReference>
<dbReference type="RefSeq" id="XP_039116101.1">
    <property type="nucleotide sequence ID" value="XM_039260167.1"/>
</dbReference>
<proteinExistence type="predicted"/>
<keyword evidence="5" id="KW-0539">Nucleus</keyword>
<dbReference type="GO" id="GO:0005634">
    <property type="term" value="C:nucleus"/>
    <property type="evidence" value="ECO:0007669"/>
    <property type="project" value="UniProtKB-SubCell"/>
</dbReference>
<evidence type="ECO:0000313" key="9">
    <source>
        <dbReference type="RefSeq" id="XP_039116101.1"/>
    </source>
</evidence>